<proteinExistence type="predicted"/>
<organism evidence="1 2">
    <name type="scientific">Siphonobacter curvatus</name>
    <dbReference type="NCBI Taxonomy" id="2094562"/>
    <lineage>
        <taxon>Bacteria</taxon>
        <taxon>Pseudomonadati</taxon>
        <taxon>Bacteroidota</taxon>
        <taxon>Cytophagia</taxon>
        <taxon>Cytophagales</taxon>
        <taxon>Cytophagaceae</taxon>
        <taxon>Siphonobacter</taxon>
    </lineage>
</organism>
<dbReference type="RefSeq" id="WP_104710001.1">
    <property type="nucleotide sequence ID" value="NZ_PTRA01000001.1"/>
</dbReference>
<sequence length="115" mass="13025">MLKRILLILFVFGFGLTSYGQNKAPERKKSSESILQEEPEGGLSKVVTFIKNAGKVIDNPTKLRIEVEEEVPPREKPRSGFGKVIRFIRDVGKVMDDPTQLNISVEKEKAPRKEE</sequence>
<accession>A0A2S7IM66</accession>
<dbReference type="OrthoDB" id="9935478at2"/>
<dbReference type="AlphaFoldDB" id="A0A2S7IM66"/>
<evidence type="ECO:0000313" key="1">
    <source>
        <dbReference type="EMBL" id="PQA58831.1"/>
    </source>
</evidence>
<comment type="caution">
    <text evidence="1">The sequence shown here is derived from an EMBL/GenBank/DDBJ whole genome shotgun (WGS) entry which is preliminary data.</text>
</comment>
<evidence type="ECO:0000313" key="2">
    <source>
        <dbReference type="Proteomes" id="UP000239590"/>
    </source>
</evidence>
<keyword evidence="2" id="KW-1185">Reference proteome</keyword>
<dbReference type="Proteomes" id="UP000239590">
    <property type="component" value="Unassembled WGS sequence"/>
</dbReference>
<protein>
    <submittedName>
        <fullName evidence="1">Uncharacterized protein</fullName>
    </submittedName>
</protein>
<dbReference type="EMBL" id="PTRA01000001">
    <property type="protein sequence ID" value="PQA58831.1"/>
    <property type="molecule type" value="Genomic_DNA"/>
</dbReference>
<reference evidence="2" key="1">
    <citation type="submission" date="2018-02" db="EMBL/GenBank/DDBJ databases">
        <title>Genome sequencing of Solimonas sp. HR-BB.</title>
        <authorList>
            <person name="Lee Y."/>
            <person name="Jeon C.O."/>
        </authorList>
    </citation>
    <scope>NUCLEOTIDE SEQUENCE [LARGE SCALE GENOMIC DNA]</scope>
    <source>
        <strain evidence="2">HR-U</strain>
    </source>
</reference>
<gene>
    <name evidence="1" type="ORF">C5O19_03990</name>
</gene>
<name>A0A2S7IM66_9BACT</name>